<evidence type="ECO:0000313" key="9">
    <source>
        <dbReference type="Proteomes" id="UP000001551"/>
    </source>
</evidence>
<dbReference type="eggNOG" id="ENOG5032YAF">
    <property type="taxonomic scope" value="Bacteria"/>
</dbReference>
<dbReference type="RefSeq" id="WP_013485255.1">
    <property type="nucleotide sequence ID" value="NC_014828.1"/>
</dbReference>
<accession>E6U6D3</accession>
<dbReference type="STRING" id="663278.Ethha_1362"/>
<keyword evidence="4 6" id="KW-1133">Transmembrane helix</keyword>
<dbReference type="HOGENOM" id="CLU_176001_3_0_9"/>
<dbReference type="Proteomes" id="UP000001551">
    <property type="component" value="Chromosome"/>
</dbReference>
<protein>
    <recommendedName>
        <fullName evidence="7">Cardiolipin synthase N-terminal domain-containing protein</fullName>
    </recommendedName>
</protein>
<gene>
    <name evidence="8" type="ordered locus">Ethha_1362</name>
</gene>
<evidence type="ECO:0000256" key="1">
    <source>
        <dbReference type="ARBA" id="ARBA00004651"/>
    </source>
</evidence>
<comment type="subcellular location">
    <subcellularLocation>
        <location evidence="1">Cell membrane</location>
        <topology evidence="1">Multi-pass membrane protein</topology>
    </subcellularLocation>
</comment>
<dbReference type="EMBL" id="CP002400">
    <property type="protein sequence ID" value="ADU26900.1"/>
    <property type="molecule type" value="Genomic_DNA"/>
</dbReference>
<reference evidence="8 9" key="1">
    <citation type="submission" date="2010-12" db="EMBL/GenBank/DDBJ databases">
        <title>Complete sequence of Ethanoligenens harbinense YUAN-3.</title>
        <authorList>
            <person name="Lucas S."/>
            <person name="Copeland A."/>
            <person name="Lapidus A."/>
            <person name="Cheng J.-F."/>
            <person name="Bruce D."/>
            <person name="Goodwin L."/>
            <person name="Pitluck S."/>
            <person name="Chertkov O."/>
            <person name="Misra M."/>
            <person name="Detter J.C."/>
            <person name="Han C."/>
            <person name="Tapia R."/>
            <person name="Land M."/>
            <person name="Hauser L."/>
            <person name="Jeffries C."/>
            <person name="Kyrpides N."/>
            <person name="Ivanova N."/>
            <person name="Mikhailova N."/>
            <person name="Wang A."/>
            <person name="Mouttaki H."/>
            <person name="He Z."/>
            <person name="Zhou J."/>
            <person name="Hemme C.L."/>
            <person name="Woyke T."/>
        </authorList>
    </citation>
    <scope>NUCLEOTIDE SEQUENCE [LARGE SCALE GENOMIC DNA]</scope>
    <source>
        <strain evidence="9">DSM 18485 / JCM 12961 / CGMCC 1.5033 / YUAN-3</strain>
    </source>
</reference>
<evidence type="ECO:0000256" key="2">
    <source>
        <dbReference type="ARBA" id="ARBA00022475"/>
    </source>
</evidence>
<name>E6U6D3_ETHHY</name>
<dbReference type="GO" id="GO:0005886">
    <property type="term" value="C:plasma membrane"/>
    <property type="evidence" value="ECO:0007669"/>
    <property type="project" value="UniProtKB-SubCell"/>
</dbReference>
<feature type="domain" description="Cardiolipin synthase N-terminal" evidence="7">
    <location>
        <begin position="20"/>
        <end position="63"/>
    </location>
</feature>
<organism evidence="8 9">
    <name type="scientific">Ethanoligenens harbinense (strain DSM 18485 / JCM 12961 / CGMCC 1.5033 / YUAN-3)</name>
    <dbReference type="NCBI Taxonomy" id="663278"/>
    <lineage>
        <taxon>Bacteria</taxon>
        <taxon>Bacillati</taxon>
        <taxon>Bacillota</taxon>
        <taxon>Clostridia</taxon>
        <taxon>Eubacteriales</taxon>
        <taxon>Oscillospiraceae</taxon>
        <taxon>Ethanoligenens</taxon>
    </lineage>
</organism>
<dbReference type="Pfam" id="PF13396">
    <property type="entry name" value="PLDc_N"/>
    <property type="match status" value="1"/>
</dbReference>
<keyword evidence="9" id="KW-1185">Reference proteome</keyword>
<dbReference type="KEGG" id="eha:Ethha_1362"/>
<keyword evidence="5 6" id="KW-0472">Membrane</keyword>
<feature type="transmembrane region" description="Helical" evidence="6">
    <location>
        <begin position="6"/>
        <end position="29"/>
    </location>
</feature>
<evidence type="ECO:0000313" key="8">
    <source>
        <dbReference type="EMBL" id="ADU26900.1"/>
    </source>
</evidence>
<evidence type="ECO:0000256" key="4">
    <source>
        <dbReference type="ARBA" id="ARBA00022989"/>
    </source>
</evidence>
<dbReference type="AlphaFoldDB" id="E6U6D3"/>
<dbReference type="InterPro" id="IPR027379">
    <property type="entry name" value="CLS_N"/>
</dbReference>
<sequence length="66" mass="7579">MNHLMSYLPFLIPVAVIELALAVMALVHVLRHNTYRFGNRIFWVIVVLVLEIIGPILYFTIGRGDE</sequence>
<feature type="transmembrane region" description="Helical" evidence="6">
    <location>
        <begin position="41"/>
        <end position="61"/>
    </location>
</feature>
<evidence type="ECO:0000256" key="6">
    <source>
        <dbReference type="SAM" id="Phobius"/>
    </source>
</evidence>
<evidence type="ECO:0000256" key="5">
    <source>
        <dbReference type="ARBA" id="ARBA00023136"/>
    </source>
</evidence>
<evidence type="ECO:0000259" key="7">
    <source>
        <dbReference type="Pfam" id="PF13396"/>
    </source>
</evidence>
<keyword evidence="2" id="KW-1003">Cell membrane</keyword>
<proteinExistence type="predicted"/>
<keyword evidence="3 6" id="KW-0812">Transmembrane</keyword>
<evidence type="ECO:0000256" key="3">
    <source>
        <dbReference type="ARBA" id="ARBA00022692"/>
    </source>
</evidence>